<evidence type="ECO:0000313" key="2">
    <source>
        <dbReference type="Proteomes" id="UP000827872"/>
    </source>
</evidence>
<evidence type="ECO:0000313" key="1">
    <source>
        <dbReference type="EMBL" id="KAH8016818.1"/>
    </source>
</evidence>
<proteinExistence type="predicted"/>
<organism evidence="1 2">
    <name type="scientific">Sphaerodactylus townsendi</name>
    <dbReference type="NCBI Taxonomy" id="933632"/>
    <lineage>
        <taxon>Eukaryota</taxon>
        <taxon>Metazoa</taxon>
        <taxon>Chordata</taxon>
        <taxon>Craniata</taxon>
        <taxon>Vertebrata</taxon>
        <taxon>Euteleostomi</taxon>
        <taxon>Lepidosauria</taxon>
        <taxon>Squamata</taxon>
        <taxon>Bifurcata</taxon>
        <taxon>Gekkota</taxon>
        <taxon>Sphaerodactylidae</taxon>
        <taxon>Sphaerodactylus</taxon>
    </lineage>
</organism>
<dbReference type="EMBL" id="CM037614">
    <property type="protein sequence ID" value="KAH8016818.1"/>
    <property type="molecule type" value="Genomic_DNA"/>
</dbReference>
<sequence>MHDISVFDNMCRGGTGLWLLGPHLNSVIHQNKVSEFCTQVGSSCVIKKFTFDRVSVCNPALPYIYIPSTPLCKKAVVFRQTSCVIGVMREQLTTTFDSLQWSTNLMCRCNPPISSFLPYVRVKNQTLAKPRI</sequence>
<protein>
    <submittedName>
        <fullName evidence="1">Uncharacterized protein</fullName>
    </submittedName>
</protein>
<accession>A0ACB8GAU9</accession>
<reference evidence="1" key="1">
    <citation type="submission" date="2021-08" db="EMBL/GenBank/DDBJ databases">
        <title>The first chromosome-level gecko genome reveals the dynamic sex chromosomes of Neotropical dwarf geckos (Sphaerodactylidae: Sphaerodactylus).</title>
        <authorList>
            <person name="Pinto B.J."/>
            <person name="Keating S.E."/>
            <person name="Gamble T."/>
        </authorList>
    </citation>
    <scope>NUCLEOTIDE SEQUENCE</scope>
    <source>
        <strain evidence="1">TG3544</strain>
    </source>
</reference>
<comment type="caution">
    <text evidence="1">The sequence shown here is derived from an EMBL/GenBank/DDBJ whole genome shotgun (WGS) entry which is preliminary data.</text>
</comment>
<gene>
    <name evidence="1" type="ORF">K3G42_023217</name>
</gene>
<name>A0ACB8GAU9_9SAUR</name>
<dbReference type="Proteomes" id="UP000827872">
    <property type="component" value="Linkage Group LG01"/>
</dbReference>
<keyword evidence="2" id="KW-1185">Reference proteome</keyword>